<organism evidence="1">
    <name type="scientific">marine metagenome</name>
    <dbReference type="NCBI Taxonomy" id="408172"/>
    <lineage>
        <taxon>unclassified sequences</taxon>
        <taxon>metagenomes</taxon>
        <taxon>ecological metagenomes</taxon>
    </lineage>
</organism>
<name>A0A382C4U3_9ZZZZ</name>
<proteinExistence type="predicted"/>
<protein>
    <submittedName>
        <fullName evidence="1">Uncharacterized protein</fullName>
    </submittedName>
</protein>
<sequence>MSGKYPDLLTAIDVIEYMITAKEQQIKDEPNEPMWKDELSQLLKVSGLLDMEKESWEEESE</sequence>
<accession>A0A382C4U3</accession>
<evidence type="ECO:0000313" key="1">
    <source>
        <dbReference type="EMBL" id="SVB20447.1"/>
    </source>
</evidence>
<gene>
    <name evidence="1" type="ORF">METZ01_LOCUS173301</name>
</gene>
<dbReference type="EMBL" id="UINC01032570">
    <property type="protein sequence ID" value="SVB20447.1"/>
    <property type="molecule type" value="Genomic_DNA"/>
</dbReference>
<dbReference type="AlphaFoldDB" id="A0A382C4U3"/>
<reference evidence="1" key="1">
    <citation type="submission" date="2018-05" db="EMBL/GenBank/DDBJ databases">
        <authorList>
            <person name="Lanie J.A."/>
            <person name="Ng W.-L."/>
            <person name="Kazmierczak K.M."/>
            <person name="Andrzejewski T.M."/>
            <person name="Davidsen T.M."/>
            <person name="Wayne K.J."/>
            <person name="Tettelin H."/>
            <person name="Glass J.I."/>
            <person name="Rusch D."/>
            <person name="Podicherti R."/>
            <person name="Tsui H.-C.T."/>
            <person name="Winkler M.E."/>
        </authorList>
    </citation>
    <scope>NUCLEOTIDE SEQUENCE</scope>
</reference>